<gene>
    <name evidence="2" type="ORF">DFR40_0581</name>
</gene>
<name>A0A495WGV3_9RHOO</name>
<dbReference type="OrthoDB" id="100544at2"/>
<dbReference type="Proteomes" id="UP000270626">
    <property type="component" value="Unassembled WGS sequence"/>
</dbReference>
<feature type="chain" id="PRO_5019833331" description="Patatin-like phospholipase" evidence="1">
    <location>
        <begin position="35"/>
        <end position="755"/>
    </location>
</feature>
<evidence type="ECO:0008006" key="4">
    <source>
        <dbReference type="Google" id="ProtNLM"/>
    </source>
</evidence>
<protein>
    <recommendedName>
        <fullName evidence="4">Patatin-like phospholipase</fullName>
    </recommendedName>
</protein>
<dbReference type="PANTHER" id="PTHR10728">
    <property type="entry name" value="CYTOSOLIC PHOSPHOLIPASE A2"/>
    <property type="match status" value="1"/>
</dbReference>
<dbReference type="PANTHER" id="PTHR10728:SF40">
    <property type="entry name" value="PATATIN FAMILY PROTEIN"/>
    <property type="match status" value="1"/>
</dbReference>
<organism evidence="2 3">
    <name type="scientific">Azonexus fungiphilus</name>
    <dbReference type="NCBI Taxonomy" id="146940"/>
    <lineage>
        <taxon>Bacteria</taxon>
        <taxon>Pseudomonadati</taxon>
        <taxon>Pseudomonadota</taxon>
        <taxon>Betaproteobacteria</taxon>
        <taxon>Rhodocyclales</taxon>
        <taxon>Azonexaceae</taxon>
        <taxon>Azonexus</taxon>
    </lineage>
</organism>
<dbReference type="Gene3D" id="3.40.1090.10">
    <property type="entry name" value="Cytosolic phospholipase A2 catalytic domain"/>
    <property type="match status" value="1"/>
</dbReference>
<accession>A0A495WGV3</accession>
<dbReference type="EMBL" id="RBXP01000011">
    <property type="protein sequence ID" value="RKT60447.1"/>
    <property type="molecule type" value="Genomic_DNA"/>
</dbReference>
<dbReference type="GO" id="GO:0046475">
    <property type="term" value="P:glycerophospholipid catabolic process"/>
    <property type="evidence" value="ECO:0007669"/>
    <property type="project" value="TreeGrafter"/>
</dbReference>
<dbReference type="SUPFAM" id="SSF52151">
    <property type="entry name" value="FabD/lysophospholipase-like"/>
    <property type="match status" value="1"/>
</dbReference>
<reference evidence="2 3" key="1">
    <citation type="submission" date="2018-10" db="EMBL/GenBank/DDBJ databases">
        <title>Genomic Encyclopedia of Type Strains, Phase IV (KMG-IV): sequencing the most valuable type-strain genomes for metagenomic binning, comparative biology and taxonomic classification.</title>
        <authorList>
            <person name="Goeker M."/>
        </authorList>
    </citation>
    <scope>NUCLEOTIDE SEQUENCE [LARGE SCALE GENOMIC DNA]</scope>
    <source>
        <strain evidence="2 3">DSM 23841</strain>
    </source>
</reference>
<keyword evidence="3" id="KW-1185">Reference proteome</keyword>
<evidence type="ECO:0000313" key="2">
    <source>
        <dbReference type="EMBL" id="RKT60447.1"/>
    </source>
</evidence>
<dbReference type="RefSeq" id="WP_121456979.1">
    <property type="nucleotide sequence ID" value="NZ_RBXP01000011.1"/>
</dbReference>
<dbReference type="GO" id="GO:0005829">
    <property type="term" value="C:cytosol"/>
    <property type="evidence" value="ECO:0007669"/>
    <property type="project" value="TreeGrafter"/>
</dbReference>
<dbReference type="PROSITE" id="PS51257">
    <property type="entry name" value="PROKAR_LIPOPROTEIN"/>
    <property type="match status" value="1"/>
</dbReference>
<evidence type="ECO:0000313" key="3">
    <source>
        <dbReference type="Proteomes" id="UP000270626"/>
    </source>
</evidence>
<dbReference type="InterPro" id="IPR016035">
    <property type="entry name" value="Acyl_Trfase/lysoPLipase"/>
</dbReference>
<evidence type="ECO:0000256" key="1">
    <source>
        <dbReference type="SAM" id="SignalP"/>
    </source>
</evidence>
<sequence length="755" mass="80438">MKSSVGMKGAAGAAAWRVLAVLLLLGGCASQAQRDDGDARWLTEGGQRVYAPLEDPALSETAIRRGSGEPDWSSLPRNRIAVALSGGGSKAAAFAMGVLAGLDDLDYFAPARGDPALPKVAFVSSVSGGSYAAYFLVSQIVANRRLGPAGQLPGRRSHLDFLFLDGVTHTAPGEVFADGLRQAPAALPFGRDALGSELWAVDGSMANRQQSVVRCAQDVLVPGKCSVSATSQERLKTWGSNLGMLVPTVLTLPLHHLLNSVFDSGISVAPTRRIYQQGVGLTYGSTPLAGYRAPTRPLLGWPRLPCPAPGSEVAAQMHGCFENERSIQEALPLDFAELNQAWREWGGAGSDELPFWVIQASASRYRSIGGWLRGPERDAFVDSFEFTPLSYGSRRYGFVAAPHAGVSVLDAVIASAAFFDANQQVYQQRWQSMGLGLLQHGLNLNWGLDIPNYNVSEVRRRWHRWLPLPIAWLDSAIDNAGREPAERDRKRSAFIRLIDGGSSENTGAVAALRRGIKTLMIVDAAQDKDGEFGDLCYLKQSLEQLDAGKAAGLLPYGQSGQVRLLVPGLADFDNACAKGKPSYALQGTGPAGVPALLACLTTPENEACVAGQMLARILVIKPMLDLQGFAGEWQDAGRPAGFSRCTHGGFLHAAGQAPENCAQTGSSACREAVPCEVGRLLVNADGGWRNSPFPQTSTVSTTGNSSATLYSAYRELARMAVVNSRAALTAAVADDTRFAEMARKQTGHFKSAQGR</sequence>
<comment type="caution">
    <text evidence="2">The sequence shown here is derived from an EMBL/GenBank/DDBJ whole genome shotgun (WGS) entry which is preliminary data.</text>
</comment>
<feature type="signal peptide" evidence="1">
    <location>
        <begin position="1"/>
        <end position="34"/>
    </location>
</feature>
<keyword evidence="1" id="KW-0732">Signal</keyword>
<dbReference type="GO" id="GO:0004623">
    <property type="term" value="F:phospholipase A2 activity"/>
    <property type="evidence" value="ECO:0007669"/>
    <property type="project" value="TreeGrafter"/>
</dbReference>
<dbReference type="AlphaFoldDB" id="A0A495WGV3"/>
<proteinExistence type="predicted"/>